<dbReference type="GO" id="GO:0006412">
    <property type="term" value="P:translation"/>
    <property type="evidence" value="ECO:0007669"/>
    <property type="project" value="InterPro"/>
</dbReference>
<dbReference type="SMART" id="SM01083">
    <property type="entry name" value="Cir_N"/>
    <property type="match status" value="1"/>
</dbReference>
<evidence type="ECO:0000313" key="14">
    <source>
        <dbReference type="Proteomes" id="UP000517252"/>
    </source>
</evidence>
<comment type="similarity">
    <text evidence="3">Belongs to the universal ribosomal protein uS14 family.</text>
</comment>
<evidence type="ECO:0000313" key="13">
    <source>
        <dbReference type="EMBL" id="GFP59023.1"/>
    </source>
</evidence>
<feature type="coiled-coil region" evidence="11">
    <location>
        <begin position="183"/>
        <end position="210"/>
    </location>
</feature>
<comment type="subcellular location">
    <subcellularLocation>
        <location evidence="1">Nucleus</location>
    </subcellularLocation>
</comment>
<dbReference type="EMBL" id="BLZH01000012">
    <property type="protein sequence ID" value="GFP59023.1"/>
    <property type="molecule type" value="Genomic_DNA"/>
</dbReference>
<dbReference type="InterPro" id="IPR022209">
    <property type="entry name" value="CWC25"/>
</dbReference>
<evidence type="ECO:0000256" key="9">
    <source>
        <dbReference type="ARBA" id="ARBA00023242"/>
    </source>
</evidence>
<name>A0A6V8R8U2_TRIAP</name>
<dbReference type="Pfam" id="PF00253">
    <property type="entry name" value="Ribosomal_S14"/>
    <property type="match status" value="1"/>
</dbReference>
<dbReference type="AlphaFoldDB" id="A0A6V8R8U2"/>
<keyword evidence="4" id="KW-0507">mRNA processing</keyword>
<dbReference type="Proteomes" id="UP000517252">
    <property type="component" value="Unassembled WGS sequence"/>
</dbReference>
<accession>A0A6V8R8U2</accession>
<dbReference type="InterPro" id="IPR019339">
    <property type="entry name" value="CIR_N_dom"/>
</dbReference>
<gene>
    <name evidence="13" type="ORF">TASIC1_0012002600</name>
</gene>
<dbReference type="GO" id="GO:0003735">
    <property type="term" value="F:structural constituent of ribosome"/>
    <property type="evidence" value="ECO:0007669"/>
    <property type="project" value="InterPro"/>
</dbReference>
<dbReference type="InterPro" id="IPR051376">
    <property type="entry name" value="CWC25_splicing_factor"/>
</dbReference>
<evidence type="ECO:0000256" key="5">
    <source>
        <dbReference type="ARBA" id="ARBA00022728"/>
    </source>
</evidence>
<evidence type="ECO:0000256" key="6">
    <source>
        <dbReference type="ARBA" id="ARBA00022980"/>
    </source>
</evidence>
<dbReference type="InterPro" id="IPR001209">
    <property type="entry name" value="Ribosomal_uS14"/>
</dbReference>
<dbReference type="PANTHER" id="PTHR16196:SF0">
    <property type="entry name" value="PRE-MRNA-SPLICING FACTOR CWC25 HOMOLOG"/>
    <property type="match status" value="1"/>
</dbReference>
<keyword evidence="5" id="KW-0747">Spliceosome</keyword>
<evidence type="ECO:0000256" key="4">
    <source>
        <dbReference type="ARBA" id="ARBA00022664"/>
    </source>
</evidence>
<evidence type="ECO:0000256" key="8">
    <source>
        <dbReference type="ARBA" id="ARBA00023187"/>
    </source>
</evidence>
<dbReference type="FunFam" id="1.10.287.1480:FF:000001">
    <property type="entry name" value="30S ribosomal protein S14"/>
    <property type="match status" value="1"/>
</dbReference>
<proteinExistence type="inferred from homology"/>
<keyword evidence="9" id="KW-0539">Nucleus</keyword>
<evidence type="ECO:0000256" key="3">
    <source>
        <dbReference type="ARBA" id="ARBA00009083"/>
    </source>
</evidence>
<evidence type="ECO:0000256" key="2">
    <source>
        <dbReference type="ARBA" id="ARBA00006695"/>
    </source>
</evidence>
<dbReference type="GO" id="GO:0000398">
    <property type="term" value="P:mRNA splicing, via spliceosome"/>
    <property type="evidence" value="ECO:0007669"/>
    <property type="project" value="TreeGrafter"/>
</dbReference>
<dbReference type="GO" id="GO:0005840">
    <property type="term" value="C:ribosome"/>
    <property type="evidence" value="ECO:0007669"/>
    <property type="project" value="UniProtKB-KW"/>
</dbReference>
<keyword evidence="10" id="KW-0687">Ribonucleoprotein</keyword>
<dbReference type="Gene3D" id="1.10.287.1480">
    <property type="match status" value="1"/>
</dbReference>
<evidence type="ECO:0000256" key="1">
    <source>
        <dbReference type="ARBA" id="ARBA00004123"/>
    </source>
</evidence>
<evidence type="ECO:0000256" key="11">
    <source>
        <dbReference type="SAM" id="Coils"/>
    </source>
</evidence>
<evidence type="ECO:0000256" key="7">
    <source>
        <dbReference type="ARBA" id="ARBA00023054"/>
    </source>
</evidence>
<dbReference type="Pfam" id="PF12542">
    <property type="entry name" value="CWC25"/>
    <property type="match status" value="1"/>
</dbReference>
<keyword evidence="7 11" id="KW-0175">Coiled coil</keyword>
<protein>
    <submittedName>
        <fullName evidence="13">Pre-mRNA-splicing factor CWC25</fullName>
    </submittedName>
</protein>
<reference evidence="13 14" key="1">
    <citation type="submission" date="2020-07" db="EMBL/GenBank/DDBJ databases">
        <title>Trichoderma asperellum IC-1 whole genome shotgun sequence.</title>
        <authorList>
            <person name="Kanamasa S."/>
            <person name="Takahashi H."/>
        </authorList>
    </citation>
    <scope>NUCLEOTIDE SEQUENCE [LARGE SCALE GENOMIC DNA]</scope>
    <source>
        <strain evidence="13 14">IC-1</strain>
    </source>
</reference>
<comment type="similarity">
    <text evidence="2">Belongs to the CWC25 family.</text>
</comment>
<keyword evidence="8" id="KW-0508">mRNA splicing</keyword>
<dbReference type="GO" id="GO:0005684">
    <property type="term" value="C:U2-type spliceosomal complex"/>
    <property type="evidence" value="ECO:0007669"/>
    <property type="project" value="TreeGrafter"/>
</dbReference>
<dbReference type="GO" id="GO:0005737">
    <property type="term" value="C:cytoplasm"/>
    <property type="evidence" value="ECO:0007669"/>
    <property type="project" value="UniProtKB-ARBA"/>
</dbReference>
<evidence type="ECO:0000256" key="10">
    <source>
        <dbReference type="ARBA" id="ARBA00023274"/>
    </source>
</evidence>
<comment type="caution">
    <text evidence="13">The sequence shown here is derived from an EMBL/GenBank/DDBJ whole genome shotgun (WGS) entry which is preliminary data.</text>
</comment>
<sequence>MPPDPASSNFRQIPRFQRLRPSSIDLPELRPPLSTMSMFRAKKLDLGCFVKARTIRDHTKRKVFEEHETERQALRYMIRNTTLPPRVRATAQLQLSQMHAYTRPTQIRNRCIMGGQGRGVLRAFKMTRRAGSRPYSSGSSTKLTTEARSSTQRAAIMGGGDLNLKKSFHPGLRRNQQAVYDEEQKALAERKRTQQRINEIKEERAKEDLQRQLEAAGGKKRIDRVDWMYQGPTDGQAGTTEETEAYLLGKRRIDNLIKGNDNKKLEKAAGQESFIALQNANSVRDTAAKIRDDPLLAIKRQEQAAYEAMMNDPIRRRQLLSSMGVDDGKRKRKDGIAAEIATATDPHGIADARILDRAARDGATIEAMILIPKTATAATRRDGETIQKTENTHQVAGGMILKSVRLGATDMIHIGTVMAAANVATDTQTPTVEETVLGSARQRILALTESVMMPEKMLGRQRNRRGSWLPCSRLRPTLTKIERNDWRL</sequence>
<dbReference type="OrthoDB" id="21123at2759"/>
<feature type="domain" description="CBF1-interacting co-repressor CIR N-terminal" evidence="12">
    <location>
        <begin position="167"/>
        <end position="203"/>
    </location>
</feature>
<dbReference type="SUPFAM" id="SSF57716">
    <property type="entry name" value="Glucocorticoid receptor-like (DNA-binding domain)"/>
    <property type="match status" value="1"/>
</dbReference>
<dbReference type="Pfam" id="PF10197">
    <property type="entry name" value="Cir_N"/>
    <property type="match status" value="1"/>
</dbReference>
<evidence type="ECO:0000259" key="12">
    <source>
        <dbReference type="SMART" id="SM01083"/>
    </source>
</evidence>
<organism evidence="13 14">
    <name type="scientific">Trichoderma asperellum</name>
    <name type="common">Filamentous fungus</name>
    <dbReference type="NCBI Taxonomy" id="101201"/>
    <lineage>
        <taxon>Eukaryota</taxon>
        <taxon>Fungi</taxon>
        <taxon>Dikarya</taxon>
        <taxon>Ascomycota</taxon>
        <taxon>Pezizomycotina</taxon>
        <taxon>Sordariomycetes</taxon>
        <taxon>Hypocreomycetidae</taxon>
        <taxon>Hypocreales</taxon>
        <taxon>Hypocreaceae</taxon>
        <taxon>Trichoderma</taxon>
    </lineage>
</organism>
<keyword evidence="6" id="KW-0689">Ribosomal protein</keyword>
<dbReference type="PANTHER" id="PTHR16196">
    <property type="entry name" value="CELL CYCLE CONTROL PROTEIN CWF25"/>
    <property type="match status" value="1"/>
</dbReference>